<organism evidence="3 4">
    <name type="scientific">Isoptericola hypogeus</name>
    <dbReference type="NCBI Taxonomy" id="300179"/>
    <lineage>
        <taxon>Bacteria</taxon>
        <taxon>Bacillati</taxon>
        <taxon>Actinomycetota</taxon>
        <taxon>Actinomycetes</taxon>
        <taxon>Micrococcales</taxon>
        <taxon>Promicromonosporaceae</taxon>
        <taxon>Isoptericola</taxon>
    </lineage>
</organism>
<gene>
    <name evidence="3" type="ORF">GCM10009809_27350</name>
</gene>
<feature type="domain" description="DUF4143" evidence="2">
    <location>
        <begin position="202"/>
        <end position="370"/>
    </location>
</feature>
<evidence type="ECO:0000313" key="3">
    <source>
        <dbReference type="EMBL" id="GAA1730349.1"/>
    </source>
</evidence>
<name>A0ABN2JKJ2_9MICO</name>
<dbReference type="Pfam" id="PF13635">
    <property type="entry name" value="DUF4143"/>
    <property type="match status" value="1"/>
</dbReference>
<dbReference type="RefSeq" id="WP_344249003.1">
    <property type="nucleotide sequence ID" value="NZ_BAAAPM010000005.1"/>
</dbReference>
<reference evidence="3 4" key="1">
    <citation type="journal article" date="2019" name="Int. J. Syst. Evol. Microbiol.">
        <title>The Global Catalogue of Microorganisms (GCM) 10K type strain sequencing project: providing services to taxonomists for standard genome sequencing and annotation.</title>
        <authorList>
            <consortium name="The Broad Institute Genomics Platform"/>
            <consortium name="The Broad Institute Genome Sequencing Center for Infectious Disease"/>
            <person name="Wu L."/>
            <person name="Ma J."/>
        </authorList>
    </citation>
    <scope>NUCLEOTIDE SEQUENCE [LARGE SCALE GENOMIC DNA]</scope>
    <source>
        <strain evidence="3 4">JCM 15589</strain>
    </source>
</reference>
<dbReference type="Pfam" id="PF13173">
    <property type="entry name" value="AAA_14"/>
    <property type="match status" value="1"/>
</dbReference>
<feature type="domain" description="AAA" evidence="1">
    <location>
        <begin position="22"/>
        <end position="128"/>
    </location>
</feature>
<dbReference type="PANTHER" id="PTHR43566:SF2">
    <property type="entry name" value="DUF4143 DOMAIN-CONTAINING PROTEIN"/>
    <property type="match status" value="1"/>
</dbReference>
<evidence type="ECO:0000313" key="4">
    <source>
        <dbReference type="Proteomes" id="UP001501138"/>
    </source>
</evidence>
<dbReference type="PANTHER" id="PTHR43566">
    <property type="entry name" value="CONSERVED PROTEIN"/>
    <property type="match status" value="1"/>
</dbReference>
<sequence>MTDYRRRILDDLLDELADELPAIEIYGAKGVGKTATALRRARSAIRLDSDQERSLLAGDPERIRRLDHPLLVDEWQRFPASWDLVRRAVDDHVGSYLLTGSAVPTSAPTHTGAGRMVAFRMRPLSLAERGVETPTVSLARLFDTSADIDGSTEVGMPEYAEEITASGFPDIHDLSTRARTARLEGYVHAIVQRSFPEQGLVVKKPRTLRSWLTAYAAATSMTVTYSKILDAATPGEAEKPARSTVQAYRDVLDGLWILDPVPAWLPTRNHLNRLAKSPKHQLADPALAANLLGIDAGGLLSGADTRSADLREGTLLGALFENLVAQSVQVYAESADAHVGHLRTERGEHEVDLIVERRDGRIVAIEVKLSTAPTDHDLRHLHWLKQKLPDLVADLCVVTTGTYAYRRPDGIAVIPAALLGP</sequence>
<dbReference type="InterPro" id="IPR025420">
    <property type="entry name" value="DUF4143"/>
</dbReference>
<keyword evidence="4" id="KW-1185">Reference proteome</keyword>
<protein>
    <submittedName>
        <fullName evidence="3">DUF4143 domain-containing protein</fullName>
    </submittedName>
</protein>
<accession>A0ABN2JKJ2</accession>
<dbReference type="EMBL" id="BAAAPM010000005">
    <property type="protein sequence ID" value="GAA1730349.1"/>
    <property type="molecule type" value="Genomic_DNA"/>
</dbReference>
<evidence type="ECO:0000259" key="2">
    <source>
        <dbReference type="Pfam" id="PF13635"/>
    </source>
</evidence>
<comment type="caution">
    <text evidence="3">The sequence shown here is derived from an EMBL/GenBank/DDBJ whole genome shotgun (WGS) entry which is preliminary data.</text>
</comment>
<dbReference type="Proteomes" id="UP001501138">
    <property type="component" value="Unassembled WGS sequence"/>
</dbReference>
<dbReference type="InterPro" id="IPR041682">
    <property type="entry name" value="AAA_14"/>
</dbReference>
<proteinExistence type="predicted"/>
<evidence type="ECO:0000259" key="1">
    <source>
        <dbReference type="Pfam" id="PF13173"/>
    </source>
</evidence>